<keyword evidence="2" id="KW-1185">Reference proteome</keyword>
<proteinExistence type="predicted"/>
<reference evidence="1" key="2">
    <citation type="submission" date="2023-01" db="EMBL/GenBank/DDBJ databases">
        <title>Draft genome sequence of Portibacter lacus strain NBRC 108769.</title>
        <authorList>
            <person name="Sun Q."/>
            <person name="Mori K."/>
        </authorList>
    </citation>
    <scope>NUCLEOTIDE SEQUENCE</scope>
    <source>
        <strain evidence="1">NBRC 108769</strain>
    </source>
</reference>
<evidence type="ECO:0000313" key="1">
    <source>
        <dbReference type="EMBL" id="GLR17380.1"/>
    </source>
</evidence>
<gene>
    <name evidence="1" type="ORF">GCM10007940_19950</name>
</gene>
<dbReference type="AlphaFoldDB" id="A0AA37SP22"/>
<name>A0AA37SP22_9BACT</name>
<organism evidence="1 2">
    <name type="scientific">Portibacter lacus</name>
    <dbReference type="NCBI Taxonomy" id="1099794"/>
    <lineage>
        <taxon>Bacteria</taxon>
        <taxon>Pseudomonadati</taxon>
        <taxon>Bacteroidota</taxon>
        <taxon>Saprospiria</taxon>
        <taxon>Saprospirales</taxon>
        <taxon>Haliscomenobacteraceae</taxon>
        <taxon>Portibacter</taxon>
    </lineage>
</organism>
<evidence type="ECO:0000313" key="2">
    <source>
        <dbReference type="Proteomes" id="UP001156666"/>
    </source>
</evidence>
<reference evidence="1" key="1">
    <citation type="journal article" date="2014" name="Int. J. Syst. Evol. Microbiol.">
        <title>Complete genome sequence of Corynebacterium casei LMG S-19264T (=DSM 44701T), isolated from a smear-ripened cheese.</title>
        <authorList>
            <consortium name="US DOE Joint Genome Institute (JGI-PGF)"/>
            <person name="Walter F."/>
            <person name="Albersmeier A."/>
            <person name="Kalinowski J."/>
            <person name="Ruckert C."/>
        </authorList>
    </citation>
    <scope>NUCLEOTIDE SEQUENCE</scope>
    <source>
        <strain evidence="1">NBRC 108769</strain>
    </source>
</reference>
<dbReference type="EMBL" id="BSOH01000011">
    <property type="protein sequence ID" value="GLR17380.1"/>
    <property type="molecule type" value="Genomic_DNA"/>
</dbReference>
<sequence length="281" mass="32143">MLSIHVASGQLPKSDLILFDFKKVNSEYFITKGTLINKFNLDSYNNQPSFFNALNIYFTAVAPGKEQTDIFAIDLLRKKYWQVTDTPDGEYSPTLMPTKRHFSVIVQEENTNIQRLWQFPIDQSGLGSDLFPGITGVGYHTWVDRERVAMFIVGEPNKLILANRNTQEQKTIVEEIGRGLKANKRGLIYFVHKVNDENWIIKRYDPSNNKISTIVQTPGKTEDFELMKDETIIMGSGSDLYAFNPDFSKEWVKIGSLSEWGIENITRLSIFGEKLVVVSKK</sequence>
<dbReference type="Proteomes" id="UP001156666">
    <property type="component" value="Unassembled WGS sequence"/>
</dbReference>
<dbReference type="SUPFAM" id="SSF69304">
    <property type="entry name" value="Tricorn protease N-terminal domain"/>
    <property type="match status" value="1"/>
</dbReference>
<accession>A0AA37SP22</accession>
<protein>
    <submittedName>
        <fullName evidence="1">Uncharacterized protein</fullName>
    </submittedName>
</protein>
<comment type="caution">
    <text evidence="1">The sequence shown here is derived from an EMBL/GenBank/DDBJ whole genome shotgun (WGS) entry which is preliminary data.</text>
</comment>